<sequence length="556" mass="57563">MPADPLLVRARDLEAVYASGDGVGPVDLDLAAGEDLLVLGPSGCGKSTLLRCLTGAVPHAVDASVRGSVVVGGVDVATSSVAALAHAVGAVAQDPQTGVCLPDVDDEVAFPLENRCADPASIGPAVAQALAVVGASDLGGRSTTELSGGELQRVALAAALVGRPALLVLDEPTSMLDGPGLTAVREAVESGRRTTSAAVVLVEHRLDEYAGDAGVDGLPGRTLVLDRGGRVVADGASADVFARHATDLLAMGCWLPLDAELAAVTGRAGGLASAGVRAAVLALALDAPRSRARPGGEPLDLEGATVTASRSTRPVLRDVSVRLHRGELVALVGRNGSGKTTLLRCLAGLARPAAGRLRGPRAGLVFQHPEHQLTQSSVRREVAYGLPAEREPEVTAWLERFGLDAFADHDPFRLSGGQQRRLGLAAMLVHRRPFLLADEPGYGLDRRATVTVMRSLSDLVGEGQGVCFSSHDLRTLCAYADRVLVVGEGRLVADTTPLALLRDETALTAAGLRLPPLLRWLRDEVGTDGDLRAVLQGLDAQVLRAQAPDPQRPVAA</sequence>
<gene>
    <name evidence="6" type="ORF">SAMN05421756_101475</name>
</gene>
<dbReference type="Gene3D" id="3.40.50.300">
    <property type="entry name" value="P-loop containing nucleotide triphosphate hydrolases"/>
    <property type="match status" value="2"/>
</dbReference>
<dbReference type="InterPro" id="IPR050095">
    <property type="entry name" value="ECF_ABC_transporter_ATP-bd"/>
</dbReference>
<dbReference type="GO" id="GO:0005524">
    <property type="term" value="F:ATP binding"/>
    <property type="evidence" value="ECO:0007669"/>
    <property type="project" value="UniProtKB-KW"/>
</dbReference>
<reference evidence="7" key="1">
    <citation type="submission" date="2016-10" db="EMBL/GenBank/DDBJ databases">
        <authorList>
            <person name="Varghese N."/>
            <person name="Submissions S."/>
        </authorList>
    </citation>
    <scope>NUCLEOTIDE SEQUENCE [LARGE SCALE GENOMIC DNA]</scope>
    <source>
        <strain evidence="7">CGMCC 4.6856</strain>
    </source>
</reference>
<dbReference type="Proteomes" id="UP000198504">
    <property type="component" value="Unassembled WGS sequence"/>
</dbReference>
<dbReference type="RefSeq" id="WP_170853954.1">
    <property type="nucleotide sequence ID" value="NZ_FOFA01000001.1"/>
</dbReference>
<evidence type="ECO:0000313" key="6">
    <source>
        <dbReference type="EMBL" id="SEP71669.1"/>
    </source>
</evidence>
<keyword evidence="3" id="KW-0547">Nucleotide-binding</keyword>
<keyword evidence="2" id="KW-0813">Transport</keyword>
<proteinExistence type="inferred from homology"/>
<dbReference type="PANTHER" id="PTHR43553">
    <property type="entry name" value="HEAVY METAL TRANSPORTER"/>
    <property type="match status" value="1"/>
</dbReference>
<evidence type="ECO:0000256" key="3">
    <source>
        <dbReference type="ARBA" id="ARBA00022741"/>
    </source>
</evidence>
<dbReference type="SMART" id="SM00382">
    <property type="entry name" value="AAA"/>
    <property type="match status" value="2"/>
</dbReference>
<feature type="domain" description="ABC transporter" evidence="5">
    <location>
        <begin position="8"/>
        <end position="253"/>
    </location>
</feature>
<dbReference type="InterPro" id="IPR027417">
    <property type="entry name" value="P-loop_NTPase"/>
</dbReference>
<comment type="similarity">
    <text evidence="1">Belongs to the ABC transporter superfamily.</text>
</comment>
<name>A0A1H9A4T1_9ACTN</name>
<accession>A0A1H9A4T1</accession>
<dbReference type="PROSITE" id="PS00211">
    <property type="entry name" value="ABC_TRANSPORTER_1"/>
    <property type="match status" value="2"/>
</dbReference>
<dbReference type="EMBL" id="FOFA01000001">
    <property type="protein sequence ID" value="SEP71669.1"/>
    <property type="molecule type" value="Genomic_DNA"/>
</dbReference>
<dbReference type="InterPro" id="IPR003593">
    <property type="entry name" value="AAA+_ATPase"/>
</dbReference>
<keyword evidence="7" id="KW-1185">Reference proteome</keyword>
<dbReference type="InterPro" id="IPR015856">
    <property type="entry name" value="ABC_transpr_CbiO/EcfA_su"/>
</dbReference>
<protein>
    <submittedName>
        <fullName evidence="6">Energy-coupling factor transport system ATP-binding protein</fullName>
    </submittedName>
</protein>
<dbReference type="PANTHER" id="PTHR43553:SF24">
    <property type="entry name" value="ENERGY-COUPLING FACTOR TRANSPORTER ATP-BINDING PROTEIN ECFA1"/>
    <property type="match status" value="1"/>
</dbReference>
<dbReference type="STRING" id="1036181.SAMN05421756_101475"/>
<evidence type="ECO:0000256" key="1">
    <source>
        <dbReference type="ARBA" id="ARBA00005417"/>
    </source>
</evidence>
<dbReference type="SUPFAM" id="SSF52540">
    <property type="entry name" value="P-loop containing nucleoside triphosphate hydrolases"/>
    <property type="match status" value="2"/>
</dbReference>
<evidence type="ECO:0000256" key="2">
    <source>
        <dbReference type="ARBA" id="ARBA00022448"/>
    </source>
</evidence>
<feature type="domain" description="ABC transporter" evidence="5">
    <location>
        <begin position="301"/>
        <end position="513"/>
    </location>
</feature>
<dbReference type="InterPro" id="IPR003439">
    <property type="entry name" value="ABC_transporter-like_ATP-bd"/>
</dbReference>
<evidence type="ECO:0000256" key="4">
    <source>
        <dbReference type="ARBA" id="ARBA00022840"/>
    </source>
</evidence>
<dbReference type="GO" id="GO:0016887">
    <property type="term" value="F:ATP hydrolysis activity"/>
    <property type="evidence" value="ECO:0007669"/>
    <property type="project" value="InterPro"/>
</dbReference>
<dbReference type="AlphaFoldDB" id="A0A1H9A4T1"/>
<dbReference type="InterPro" id="IPR017871">
    <property type="entry name" value="ABC_transporter-like_CS"/>
</dbReference>
<dbReference type="CDD" id="cd03225">
    <property type="entry name" value="ABC_cobalt_CbiO_domain1"/>
    <property type="match status" value="2"/>
</dbReference>
<dbReference type="GO" id="GO:0043190">
    <property type="term" value="C:ATP-binding cassette (ABC) transporter complex"/>
    <property type="evidence" value="ECO:0007669"/>
    <property type="project" value="TreeGrafter"/>
</dbReference>
<dbReference type="PROSITE" id="PS50893">
    <property type="entry name" value="ABC_TRANSPORTER_2"/>
    <property type="match status" value="2"/>
</dbReference>
<dbReference type="GO" id="GO:0042626">
    <property type="term" value="F:ATPase-coupled transmembrane transporter activity"/>
    <property type="evidence" value="ECO:0007669"/>
    <property type="project" value="TreeGrafter"/>
</dbReference>
<keyword evidence="4 6" id="KW-0067">ATP-binding</keyword>
<evidence type="ECO:0000259" key="5">
    <source>
        <dbReference type="PROSITE" id="PS50893"/>
    </source>
</evidence>
<evidence type="ECO:0000313" key="7">
    <source>
        <dbReference type="Proteomes" id="UP000198504"/>
    </source>
</evidence>
<organism evidence="6 7">
    <name type="scientific">Microlunatus flavus</name>
    <dbReference type="NCBI Taxonomy" id="1036181"/>
    <lineage>
        <taxon>Bacteria</taxon>
        <taxon>Bacillati</taxon>
        <taxon>Actinomycetota</taxon>
        <taxon>Actinomycetes</taxon>
        <taxon>Propionibacteriales</taxon>
        <taxon>Propionibacteriaceae</taxon>
        <taxon>Microlunatus</taxon>
    </lineage>
</organism>
<dbReference type="Pfam" id="PF00005">
    <property type="entry name" value="ABC_tran"/>
    <property type="match status" value="2"/>
</dbReference>